<dbReference type="RefSeq" id="WP_338180321.1">
    <property type="nucleotide sequence ID" value="NZ_JAEKNQ010000040.1"/>
</dbReference>
<dbReference type="Proteomes" id="UP000620075">
    <property type="component" value="Unassembled WGS sequence"/>
</dbReference>
<keyword evidence="1" id="KW-1133">Transmembrane helix</keyword>
<evidence type="ECO:0000256" key="1">
    <source>
        <dbReference type="SAM" id="Phobius"/>
    </source>
</evidence>
<comment type="caution">
    <text evidence="2">The sequence shown here is derived from an EMBL/GenBank/DDBJ whole genome shotgun (WGS) entry which is preliminary data.</text>
</comment>
<evidence type="ECO:0000313" key="2">
    <source>
        <dbReference type="EMBL" id="MBJ7603771.1"/>
    </source>
</evidence>
<organism evidence="2 3">
    <name type="scientific">Candidatus Dormiibacter inghamiae</name>
    <dbReference type="NCBI Taxonomy" id="3127013"/>
    <lineage>
        <taxon>Bacteria</taxon>
        <taxon>Bacillati</taxon>
        <taxon>Candidatus Dormiibacterota</taxon>
        <taxon>Candidatus Dormibacteria</taxon>
        <taxon>Candidatus Dormibacterales</taxon>
        <taxon>Candidatus Dormibacteraceae</taxon>
        <taxon>Candidatus Dormiibacter</taxon>
    </lineage>
</organism>
<sequence length="175" mass="19470">MRRSDSGMRRLWGLLATALLITIVVGAAEAAGAPYGGVLIRLWLVALGGLAVWALASAAVGGWTYADPPRRRFFRPRPNLQQVPDLVSLEHAIEFSRATAFDFHYRLRPRLMTLAQERFAAQGLDPRTRLAACKALVGNEAWEILRPDVQPPPRRGERGIPLNTLRRVVERLDAI</sequence>
<evidence type="ECO:0000313" key="3">
    <source>
        <dbReference type="Proteomes" id="UP000620075"/>
    </source>
</evidence>
<keyword evidence="1" id="KW-0472">Membrane</keyword>
<protein>
    <submittedName>
        <fullName evidence="2">Uncharacterized protein</fullName>
    </submittedName>
</protein>
<accession>A0A934NCR4</accession>
<keyword evidence="1" id="KW-0812">Transmembrane</keyword>
<feature type="transmembrane region" description="Helical" evidence="1">
    <location>
        <begin position="40"/>
        <end position="66"/>
    </location>
</feature>
<name>A0A934NCR4_9BACT</name>
<dbReference type="AlphaFoldDB" id="A0A934NCR4"/>
<reference evidence="2 3" key="1">
    <citation type="submission" date="2020-10" db="EMBL/GenBank/DDBJ databases">
        <title>Ca. Dormibacterota MAGs.</title>
        <authorList>
            <person name="Montgomery K."/>
        </authorList>
    </citation>
    <scope>NUCLEOTIDE SEQUENCE [LARGE SCALE GENOMIC DNA]</scope>
    <source>
        <strain evidence="2">SC8811_S16_3</strain>
    </source>
</reference>
<gene>
    <name evidence="2" type="ORF">JF888_11350</name>
</gene>
<proteinExistence type="predicted"/>
<dbReference type="EMBL" id="JAEKNQ010000040">
    <property type="protein sequence ID" value="MBJ7603771.1"/>
    <property type="molecule type" value="Genomic_DNA"/>
</dbReference>